<keyword evidence="4" id="KW-0997">Cell inner membrane</keyword>
<feature type="transmembrane region" description="Helical" evidence="8">
    <location>
        <begin position="73"/>
        <end position="90"/>
    </location>
</feature>
<keyword evidence="6 8" id="KW-1133">Transmembrane helix</keyword>
<feature type="transmembrane region" description="Helical" evidence="8">
    <location>
        <begin position="96"/>
        <end position="114"/>
    </location>
</feature>
<feature type="transmembrane region" description="Helical" evidence="8">
    <location>
        <begin position="238"/>
        <end position="258"/>
    </location>
</feature>
<comment type="subcellular location">
    <subcellularLocation>
        <location evidence="1">Cell inner membrane</location>
        <topology evidence="1">Multi-pass membrane protein</topology>
    </subcellularLocation>
</comment>
<feature type="transmembrane region" description="Helical" evidence="8">
    <location>
        <begin position="298"/>
        <end position="315"/>
    </location>
</feature>
<keyword evidence="7 8" id="KW-0472">Membrane</keyword>
<feature type="transmembrane region" description="Helical" evidence="8">
    <location>
        <begin position="158"/>
        <end position="178"/>
    </location>
</feature>
<evidence type="ECO:0000256" key="8">
    <source>
        <dbReference type="SAM" id="Phobius"/>
    </source>
</evidence>
<evidence type="ECO:0000313" key="11">
    <source>
        <dbReference type="Proteomes" id="UP001519921"/>
    </source>
</evidence>
<evidence type="ECO:0000256" key="5">
    <source>
        <dbReference type="ARBA" id="ARBA00022692"/>
    </source>
</evidence>
<evidence type="ECO:0000256" key="3">
    <source>
        <dbReference type="ARBA" id="ARBA00022475"/>
    </source>
</evidence>
<keyword evidence="3" id="KW-1003">Cell membrane</keyword>
<dbReference type="InterPro" id="IPR024989">
    <property type="entry name" value="MFS_assoc_dom"/>
</dbReference>
<dbReference type="PANTHER" id="PTHR23522:SF10">
    <property type="entry name" value="3-PHENYLPROPIONIC ACID TRANSPORTER-RELATED"/>
    <property type="match status" value="1"/>
</dbReference>
<proteinExistence type="predicted"/>
<organism evidence="10 11">
    <name type="scientific">Clostridium weizhouense</name>
    <dbReference type="NCBI Taxonomy" id="2859781"/>
    <lineage>
        <taxon>Bacteria</taxon>
        <taxon>Bacillati</taxon>
        <taxon>Bacillota</taxon>
        <taxon>Clostridia</taxon>
        <taxon>Eubacteriales</taxon>
        <taxon>Clostridiaceae</taxon>
        <taxon>Clostridium</taxon>
    </lineage>
</organism>
<feature type="transmembrane region" description="Helical" evidence="8">
    <location>
        <begin position="358"/>
        <end position="378"/>
    </location>
</feature>
<keyword evidence="11" id="KW-1185">Reference proteome</keyword>
<name>A0ABS7AQC4_9CLOT</name>
<evidence type="ECO:0000256" key="2">
    <source>
        <dbReference type="ARBA" id="ARBA00022448"/>
    </source>
</evidence>
<feature type="transmembrane region" description="Helical" evidence="8">
    <location>
        <begin position="270"/>
        <end position="292"/>
    </location>
</feature>
<dbReference type="InterPro" id="IPR036259">
    <property type="entry name" value="MFS_trans_sf"/>
</dbReference>
<reference evidence="10 11" key="1">
    <citation type="submission" date="2021-07" db="EMBL/GenBank/DDBJ databases">
        <title>Clostridium weizhouense sp. nov., an anaerobic bacterium isolated from activated sludge of Petroleum wastewater.</title>
        <authorList>
            <person name="Li Q."/>
        </authorList>
    </citation>
    <scope>NUCLEOTIDE SEQUENCE [LARGE SCALE GENOMIC DNA]</scope>
    <source>
        <strain evidence="10 11">YB-6</strain>
    </source>
</reference>
<sequence>MNKKIKFYYSITTYIIFGVFSIITTFYVPYLNQSIGLSLTEIGQVVSIGALFAIFAQPFLVNRLSRTENKKKFIITHLSILILMIILLMFINKNTIYLFAILYGILILTIMPIYEVYVEELSVKQDIEYSEIRKWGSIGFGCIVFLSGVLISKYGFRTIHLLGILMIGITIFMITTKFKNIKLKENRKKVKLITILKNKNVLILGMINILAIGTYNAIEFAYSTYLIDLTGNNIIANNIYSKSIGLRVFIEFLSFIVVTKYFKKGSPKKYLILAFVIAGIKILLFSTGYIPLVVLGDQLHGTMFAVYLTFLFKYIRKIFEEELVGEIFSFVNVLGSAGANFVYPQIFSTIQVNFGYRIMYLVAFSIILFSALISLKILPENEELMDILNEN</sequence>
<evidence type="ECO:0000313" key="10">
    <source>
        <dbReference type="EMBL" id="MBW6410834.1"/>
    </source>
</evidence>
<evidence type="ECO:0000256" key="1">
    <source>
        <dbReference type="ARBA" id="ARBA00004429"/>
    </source>
</evidence>
<keyword evidence="2" id="KW-0813">Transport</keyword>
<dbReference type="PANTHER" id="PTHR23522">
    <property type="entry name" value="BLL5896 PROTEIN"/>
    <property type="match status" value="1"/>
</dbReference>
<evidence type="ECO:0000256" key="6">
    <source>
        <dbReference type="ARBA" id="ARBA00022989"/>
    </source>
</evidence>
<protein>
    <submittedName>
        <fullName evidence="10">MFS transporter</fullName>
    </submittedName>
</protein>
<dbReference type="EMBL" id="JAHXPT010000009">
    <property type="protein sequence ID" value="MBW6410834.1"/>
    <property type="molecule type" value="Genomic_DNA"/>
</dbReference>
<gene>
    <name evidence="10" type="ORF">KYD98_12085</name>
</gene>
<feature type="domain" description="Major facilitator superfamily associated" evidence="9">
    <location>
        <begin position="9"/>
        <end position="336"/>
    </location>
</feature>
<feature type="transmembrane region" description="Helical" evidence="8">
    <location>
        <begin position="327"/>
        <end position="346"/>
    </location>
</feature>
<dbReference type="SUPFAM" id="SSF103473">
    <property type="entry name" value="MFS general substrate transporter"/>
    <property type="match status" value="1"/>
</dbReference>
<feature type="transmembrane region" description="Helical" evidence="8">
    <location>
        <begin position="7"/>
        <end position="30"/>
    </location>
</feature>
<feature type="transmembrane region" description="Helical" evidence="8">
    <location>
        <begin position="135"/>
        <end position="152"/>
    </location>
</feature>
<evidence type="ECO:0000259" key="9">
    <source>
        <dbReference type="Pfam" id="PF12832"/>
    </source>
</evidence>
<comment type="caution">
    <text evidence="10">The sequence shown here is derived from an EMBL/GenBank/DDBJ whole genome shotgun (WGS) entry which is preliminary data.</text>
</comment>
<dbReference type="Gene3D" id="1.20.1250.20">
    <property type="entry name" value="MFS general substrate transporter like domains"/>
    <property type="match status" value="2"/>
</dbReference>
<evidence type="ECO:0000256" key="4">
    <source>
        <dbReference type="ARBA" id="ARBA00022519"/>
    </source>
</evidence>
<evidence type="ECO:0000256" key="7">
    <source>
        <dbReference type="ARBA" id="ARBA00023136"/>
    </source>
</evidence>
<dbReference type="RefSeq" id="WP_219780293.1">
    <property type="nucleotide sequence ID" value="NZ_JAHXPT010000009.1"/>
</dbReference>
<dbReference type="Proteomes" id="UP001519921">
    <property type="component" value="Unassembled WGS sequence"/>
</dbReference>
<dbReference type="Pfam" id="PF12832">
    <property type="entry name" value="MFS_1_like"/>
    <property type="match status" value="1"/>
</dbReference>
<feature type="transmembrane region" description="Helical" evidence="8">
    <location>
        <begin position="199"/>
        <end position="218"/>
    </location>
</feature>
<keyword evidence="5 8" id="KW-0812">Transmembrane</keyword>
<accession>A0ABS7AQC4</accession>
<feature type="transmembrane region" description="Helical" evidence="8">
    <location>
        <begin position="42"/>
        <end position="61"/>
    </location>
</feature>